<dbReference type="PANTHER" id="PTHR42997">
    <property type="entry name" value="HIT FAMILY HYDROLASE"/>
    <property type="match status" value="1"/>
</dbReference>
<gene>
    <name evidence="3" type="ORF">KC729_13760</name>
</gene>
<dbReference type="InterPro" id="IPR052908">
    <property type="entry name" value="AP-4-A_phosphorylase"/>
</dbReference>
<dbReference type="AlphaFoldDB" id="A0A956M2P7"/>
<comment type="caution">
    <text evidence="3">The sequence shown here is derived from an EMBL/GenBank/DDBJ whole genome shotgun (WGS) entry which is preliminary data.</text>
</comment>
<dbReference type="EMBL" id="JAGQHR010000466">
    <property type="protein sequence ID" value="MCA9728751.1"/>
    <property type="molecule type" value="Genomic_DNA"/>
</dbReference>
<dbReference type="Gene3D" id="3.30.428.10">
    <property type="entry name" value="HIT-like"/>
    <property type="match status" value="1"/>
</dbReference>
<dbReference type="PANTHER" id="PTHR42997:SF1">
    <property type="entry name" value="AP-4-A PHOSPHORYLASE"/>
    <property type="match status" value="1"/>
</dbReference>
<name>A0A956M2P7_UNCEI</name>
<dbReference type="Pfam" id="PF01230">
    <property type="entry name" value="HIT"/>
    <property type="match status" value="1"/>
</dbReference>
<evidence type="ECO:0000313" key="4">
    <source>
        <dbReference type="Proteomes" id="UP000697710"/>
    </source>
</evidence>
<evidence type="ECO:0000256" key="1">
    <source>
        <dbReference type="PROSITE-ProRule" id="PRU00464"/>
    </source>
</evidence>
<sequence>MEEIWTPWRMRFITSHERTAGECVFCTILERDPRHVLARSRHVYVVLNLYPYTPGHVLVIPHRHVARLGELTTEEIDGLTRAIDGTERILRRALGTELIHVGFNLGRAAGAGIEGHLHAHLVPRGVDVPVAEGPDLDALHRRLAPEFAAEVRPA</sequence>
<dbReference type="SUPFAM" id="SSF54197">
    <property type="entry name" value="HIT-like"/>
    <property type="match status" value="1"/>
</dbReference>
<dbReference type="GO" id="GO:0003824">
    <property type="term" value="F:catalytic activity"/>
    <property type="evidence" value="ECO:0007669"/>
    <property type="project" value="InterPro"/>
</dbReference>
<evidence type="ECO:0000259" key="2">
    <source>
        <dbReference type="PROSITE" id="PS51084"/>
    </source>
</evidence>
<dbReference type="InterPro" id="IPR036265">
    <property type="entry name" value="HIT-like_sf"/>
</dbReference>
<protein>
    <submittedName>
        <fullName evidence="3">HIT domain-containing protein</fullName>
    </submittedName>
</protein>
<evidence type="ECO:0000313" key="3">
    <source>
        <dbReference type="EMBL" id="MCA9728751.1"/>
    </source>
</evidence>
<reference evidence="3" key="2">
    <citation type="journal article" date="2021" name="Microbiome">
        <title>Successional dynamics and alternative stable states in a saline activated sludge microbial community over 9 years.</title>
        <authorList>
            <person name="Wang Y."/>
            <person name="Ye J."/>
            <person name="Ju F."/>
            <person name="Liu L."/>
            <person name="Boyd J.A."/>
            <person name="Deng Y."/>
            <person name="Parks D.H."/>
            <person name="Jiang X."/>
            <person name="Yin X."/>
            <person name="Woodcroft B.J."/>
            <person name="Tyson G.W."/>
            <person name="Hugenholtz P."/>
            <person name="Polz M.F."/>
            <person name="Zhang T."/>
        </authorList>
    </citation>
    <scope>NUCLEOTIDE SEQUENCE</scope>
    <source>
        <strain evidence="3">HKST-UBA01</strain>
    </source>
</reference>
<reference evidence="3" key="1">
    <citation type="submission" date="2020-04" db="EMBL/GenBank/DDBJ databases">
        <authorList>
            <person name="Zhang T."/>
        </authorList>
    </citation>
    <scope>NUCLEOTIDE SEQUENCE</scope>
    <source>
        <strain evidence="3">HKST-UBA01</strain>
    </source>
</reference>
<proteinExistence type="predicted"/>
<feature type="short sequence motif" description="Histidine triad motif" evidence="1">
    <location>
        <begin position="116"/>
        <end position="120"/>
    </location>
</feature>
<dbReference type="Proteomes" id="UP000697710">
    <property type="component" value="Unassembled WGS sequence"/>
</dbReference>
<organism evidence="3 4">
    <name type="scientific">Eiseniibacteriota bacterium</name>
    <dbReference type="NCBI Taxonomy" id="2212470"/>
    <lineage>
        <taxon>Bacteria</taxon>
        <taxon>Candidatus Eiseniibacteriota</taxon>
    </lineage>
</organism>
<feature type="domain" description="HIT" evidence="2">
    <location>
        <begin position="24"/>
        <end position="131"/>
    </location>
</feature>
<dbReference type="InterPro" id="IPR011146">
    <property type="entry name" value="HIT-like"/>
</dbReference>
<dbReference type="PROSITE" id="PS51084">
    <property type="entry name" value="HIT_2"/>
    <property type="match status" value="1"/>
</dbReference>
<accession>A0A956M2P7</accession>